<keyword evidence="2" id="KW-0732">Signal</keyword>
<evidence type="ECO:0000313" key="3">
    <source>
        <dbReference type="EMBL" id="MBC2868329.1"/>
    </source>
</evidence>
<feature type="signal peptide" evidence="2">
    <location>
        <begin position="1"/>
        <end position="27"/>
    </location>
</feature>
<evidence type="ECO:0000313" key="4">
    <source>
        <dbReference type="Proteomes" id="UP000517694"/>
    </source>
</evidence>
<dbReference type="Proteomes" id="UP000517694">
    <property type="component" value="Unassembled WGS sequence"/>
</dbReference>
<dbReference type="AlphaFoldDB" id="A0A7X1LT07"/>
<keyword evidence="1" id="KW-0472">Membrane</keyword>
<comment type="caution">
    <text evidence="3">The sequence shown here is derived from an EMBL/GenBank/DDBJ whole genome shotgun (WGS) entry which is preliminary data.</text>
</comment>
<keyword evidence="1" id="KW-1133">Transmembrane helix</keyword>
<gene>
    <name evidence="3" type="ORF">H1R13_26210</name>
</gene>
<dbReference type="RefSeq" id="WP_159674550.1">
    <property type="nucleotide sequence ID" value="NZ_JACMHY010000012.1"/>
</dbReference>
<keyword evidence="1" id="KW-0812">Transmembrane</keyword>
<sequence>MRTAPPSAAVLIAVAAVVGPAAPAAVAHGTGSPHTHRPALASAVASGDGRTTGATKADLAIGGGLLAAGVVGGGLVWLRGRSGGRT</sequence>
<protein>
    <recommendedName>
        <fullName evidence="5">LPXTG cell wall anchor domain-containing protein</fullName>
    </recommendedName>
</protein>
<proteinExistence type="predicted"/>
<evidence type="ECO:0000256" key="2">
    <source>
        <dbReference type="SAM" id="SignalP"/>
    </source>
</evidence>
<organism evidence="3 4">
    <name type="scientific">Streptomyces mexicanus</name>
    <dbReference type="NCBI Taxonomy" id="178566"/>
    <lineage>
        <taxon>Bacteria</taxon>
        <taxon>Bacillati</taxon>
        <taxon>Actinomycetota</taxon>
        <taxon>Actinomycetes</taxon>
        <taxon>Kitasatosporales</taxon>
        <taxon>Streptomycetaceae</taxon>
        <taxon>Streptomyces</taxon>
    </lineage>
</organism>
<feature type="chain" id="PRO_5038940894" description="LPXTG cell wall anchor domain-containing protein" evidence="2">
    <location>
        <begin position="28"/>
        <end position="86"/>
    </location>
</feature>
<keyword evidence="4" id="KW-1185">Reference proteome</keyword>
<name>A0A7X1LT07_9ACTN</name>
<evidence type="ECO:0000256" key="1">
    <source>
        <dbReference type="SAM" id="Phobius"/>
    </source>
</evidence>
<dbReference type="EMBL" id="JACMHY010000012">
    <property type="protein sequence ID" value="MBC2868329.1"/>
    <property type="molecule type" value="Genomic_DNA"/>
</dbReference>
<accession>A0A7X1LT07</accession>
<reference evidence="3 4" key="1">
    <citation type="submission" date="2020-08" db="EMBL/GenBank/DDBJ databases">
        <title>Whole-Genome Sequence of French Clinical Streptomyces mexicanus Strain Q0842.</title>
        <authorList>
            <person name="Boxberger M."/>
            <person name="La Scola B."/>
        </authorList>
    </citation>
    <scope>NUCLEOTIDE SEQUENCE [LARGE SCALE GENOMIC DNA]</scope>
    <source>
        <strain evidence="3 4">Marseille-Q0842</strain>
    </source>
</reference>
<evidence type="ECO:0008006" key="5">
    <source>
        <dbReference type="Google" id="ProtNLM"/>
    </source>
</evidence>
<feature type="transmembrane region" description="Helical" evidence="1">
    <location>
        <begin position="59"/>
        <end position="78"/>
    </location>
</feature>